<proteinExistence type="predicted"/>
<dbReference type="Pfam" id="PF13714">
    <property type="entry name" value="PEP_mutase"/>
    <property type="match status" value="1"/>
</dbReference>
<dbReference type="InterPro" id="IPR039556">
    <property type="entry name" value="ICL/PEPM"/>
</dbReference>
<dbReference type="InterPro" id="IPR040442">
    <property type="entry name" value="Pyrv_kinase-like_dom_sf"/>
</dbReference>
<dbReference type="PANTHER" id="PTHR42905:SF2">
    <property type="entry name" value="PHOSPHOENOLPYRUVATE CARBOXYLASE FAMILY PROTEIN"/>
    <property type="match status" value="1"/>
</dbReference>
<accession>A0A0D6R5K2</accession>
<evidence type="ECO:0008006" key="2">
    <source>
        <dbReference type="Google" id="ProtNLM"/>
    </source>
</evidence>
<dbReference type="InterPro" id="IPR015813">
    <property type="entry name" value="Pyrv/PenolPyrv_kinase-like_dom"/>
</dbReference>
<dbReference type="Gene3D" id="3.20.20.60">
    <property type="entry name" value="Phosphoenolpyruvate-binding domains"/>
    <property type="match status" value="1"/>
</dbReference>
<dbReference type="SUPFAM" id="SSF51621">
    <property type="entry name" value="Phosphoenolpyruvate/pyruvate domain"/>
    <property type="match status" value="1"/>
</dbReference>
<dbReference type="AlphaFoldDB" id="A0A0D6R5K2"/>
<sequence>MPPAALCSSSISNAYIAGFHNHPISFSLPSKPDACRISKFSGLHEAAQLSCTINNRLSKYRTWDAKATKTAPKRGFAVTAAATGPSDGFTQDSAVKVMRRILETPGVHQGPACFDALSAKLVQKAGFQFCFVSGFSVSATQLAFPDVGLISYGEMIDQGSQITAAVSIPVIGDGDTGYGNALNVKRTVKGYIRAGFAGILLEDQVSPKACGHTKGRKVVSREEAVMRIKAAVDARKESSSDIVIVARTDARQAVSLEESLWRIQAFADAGADVLFIDALNSKEEMKALCNIAPQVPKMANMLEGGGKTPILSPIELEEIGFRIVSYPLSLLGVSIRAMQDALSSLKSGRIPPPATLPSFEEIKEVLGFNEYYEEEQLYSISGQSVNLNNGAGMNEKRGSRIDESTFTLPFSLETNNAEQTNEREQNNSKKGEVEVVTPYVLHESTSEDARNPFSGIWSRSLRVKVTASDGFEKLDVRIPAGFLEGLTNIVPGFAGLNLQSMLDEAAGSQKGNLEKGKKLIDINDRIGDRIEVFLE</sequence>
<protein>
    <recommendedName>
        <fullName evidence="2">Isocitrate lyase</fullName>
    </recommendedName>
</protein>
<reference evidence="1" key="1">
    <citation type="submission" date="2015-03" db="EMBL/GenBank/DDBJ databases">
        <title>A transcriptome of Araucaria cunninghamii, an australian fine timber species.</title>
        <authorList>
            <person name="Jing Yi C.J.Y."/>
            <person name="Yin San L.Y.S."/>
            <person name="Abdul Karim S.S."/>
            <person name="Wan Azmi N.N."/>
            <person name="Hercus R.R."/>
            <person name="Croft L.L."/>
        </authorList>
    </citation>
    <scope>NUCLEOTIDE SEQUENCE</scope>
    <source>
        <strain evidence="1">MI0301</strain>
        <tissue evidence="1">Leaf</tissue>
    </source>
</reference>
<dbReference type="GO" id="GO:0003824">
    <property type="term" value="F:catalytic activity"/>
    <property type="evidence" value="ECO:0007669"/>
    <property type="project" value="InterPro"/>
</dbReference>
<dbReference type="CDD" id="cd00377">
    <property type="entry name" value="ICL_PEPM"/>
    <property type="match status" value="1"/>
</dbReference>
<organism evidence="1">
    <name type="scientific">Araucaria cunninghamii</name>
    <name type="common">Hoop pine</name>
    <name type="synonym">Moreton Bay pine</name>
    <dbReference type="NCBI Taxonomy" id="56994"/>
    <lineage>
        <taxon>Eukaryota</taxon>
        <taxon>Viridiplantae</taxon>
        <taxon>Streptophyta</taxon>
        <taxon>Embryophyta</taxon>
        <taxon>Tracheophyta</taxon>
        <taxon>Spermatophyta</taxon>
        <taxon>Pinopsida</taxon>
        <taxon>Pinidae</taxon>
        <taxon>Conifers II</taxon>
        <taxon>Araucariales</taxon>
        <taxon>Araucariaceae</taxon>
        <taxon>Araucaria</taxon>
    </lineage>
</organism>
<dbReference type="PANTHER" id="PTHR42905">
    <property type="entry name" value="PHOSPHOENOLPYRUVATE CARBOXYLASE"/>
    <property type="match status" value="1"/>
</dbReference>
<evidence type="ECO:0000313" key="1">
    <source>
        <dbReference type="EMBL" id="JAG97553.1"/>
    </source>
</evidence>
<name>A0A0D6R5K2_ARACU</name>
<dbReference type="EMBL" id="GCKF01032549">
    <property type="protein sequence ID" value="JAG97553.1"/>
    <property type="molecule type" value="Transcribed_RNA"/>
</dbReference>